<keyword evidence="1" id="KW-0812">Transmembrane</keyword>
<name>A0A1F5EQX5_9BACT</name>
<comment type="caution">
    <text evidence="3">The sequence shown here is derived from an EMBL/GenBank/DDBJ whole genome shotgun (WGS) entry which is preliminary data.</text>
</comment>
<keyword evidence="1" id="KW-0472">Membrane</keyword>
<keyword evidence="1" id="KW-1133">Transmembrane helix</keyword>
<proteinExistence type="predicted"/>
<evidence type="ECO:0000259" key="2">
    <source>
        <dbReference type="Pfam" id="PF18893"/>
    </source>
</evidence>
<dbReference type="AlphaFoldDB" id="A0A1F5EQX5"/>
<accession>A0A1F5EQX5</accession>
<evidence type="ECO:0000256" key="1">
    <source>
        <dbReference type="SAM" id="Phobius"/>
    </source>
</evidence>
<dbReference type="Proteomes" id="UP000177390">
    <property type="component" value="Unassembled WGS sequence"/>
</dbReference>
<protein>
    <recommendedName>
        <fullName evidence="2">DUF5652 domain-containing protein</fullName>
    </recommendedName>
</protein>
<feature type="transmembrane region" description="Helical" evidence="1">
    <location>
        <begin position="16"/>
        <end position="36"/>
    </location>
</feature>
<organism evidence="3 4">
    <name type="scientific">Candidatus Collierbacteria bacterium RIFCSPHIGHO2_02_FULL_49_10</name>
    <dbReference type="NCBI Taxonomy" id="1817723"/>
    <lineage>
        <taxon>Bacteria</taxon>
        <taxon>Candidatus Collieribacteriota</taxon>
    </lineage>
</organism>
<sequence length="84" mass="9791">MEKYSLFLASQANQPYFYILLLADLVLRGFALWRSARKEQKVWFIALLLVNSMGILPLVYLFLNREKATTKKTTKKIAHKSRKG</sequence>
<dbReference type="EMBL" id="MFAH01000075">
    <property type="protein sequence ID" value="OGD69740.1"/>
    <property type="molecule type" value="Genomic_DNA"/>
</dbReference>
<evidence type="ECO:0000313" key="4">
    <source>
        <dbReference type="Proteomes" id="UP000177390"/>
    </source>
</evidence>
<dbReference type="InterPro" id="IPR043712">
    <property type="entry name" value="DUF5652"/>
</dbReference>
<evidence type="ECO:0000313" key="3">
    <source>
        <dbReference type="EMBL" id="OGD69740.1"/>
    </source>
</evidence>
<reference evidence="3 4" key="1">
    <citation type="journal article" date="2016" name="Nat. Commun.">
        <title>Thousands of microbial genomes shed light on interconnected biogeochemical processes in an aquifer system.</title>
        <authorList>
            <person name="Anantharaman K."/>
            <person name="Brown C.T."/>
            <person name="Hug L.A."/>
            <person name="Sharon I."/>
            <person name="Castelle C.J."/>
            <person name="Probst A.J."/>
            <person name="Thomas B.C."/>
            <person name="Singh A."/>
            <person name="Wilkins M.J."/>
            <person name="Karaoz U."/>
            <person name="Brodie E.L."/>
            <person name="Williams K.H."/>
            <person name="Hubbard S.S."/>
            <person name="Banfield J.F."/>
        </authorList>
    </citation>
    <scope>NUCLEOTIDE SEQUENCE [LARGE SCALE GENOMIC DNA]</scope>
</reference>
<gene>
    <name evidence="3" type="ORF">A3D09_01795</name>
</gene>
<feature type="domain" description="DUF5652" evidence="2">
    <location>
        <begin position="11"/>
        <end position="71"/>
    </location>
</feature>
<feature type="transmembrane region" description="Helical" evidence="1">
    <location>
        <begin position="42"/>
        <end position="63"/>
    </location>
</feature>
<dbReference type="Pfam" id="PF18893">
    <property type="entry name" value="DUF5652"/>
    <property type="match status" value="1"/>
</dbReference>